<dbReference type="Gene3D" id="3.40.50.850">
    <property type="entry name" value="Isochorismatase-like"/>
    <property type="match status" value="1"/>
</dbReference>
<name>A0A3B0ST28_9ZZZZ</name>
<reference evidence="3" key="1">
    <citation type="submission" date="2018-06" db="EMBL/GenBank/DDBJ databases">
        <authorList>
            <person name="Zhirakovskaya E."/>
        </authorList>
    </citation>
    <scope>NUCLEOTIDE SEQUENCE</scope>
</reference>
<sequence>MLPNNDERMSDWSDATALVIIDVQKGFDDTEYWGGRNNPNCEENIGLLLEAWREQEWPIIFVRHDSTGERSPLRPGLPGNEFKDVITGDPDLLVVKSVHSALYGDPDMVKWMASHQIRSIAICGIQTNMCCETTARMASDQGLDVMFIIDATHTFDLKASDGTVLLARQLARTTEMNLAAEFCQIIRTAELVN</sequence>
<accession>A0A3B0ST28</accession>
<dbReference type="EC" id="3.3.2.1" evidence="3"/>
<organism evidence="3">
    <name type="scientific">hydrothermal vent metagenome</name>
    <dbReference type="NCBI Taxonomy" id="652676"/>
    <lineage>
        <taxon>unclassified sequences</taxon>
        <taxon>metagenomes</taxon>
        <taxon>ecological metagenomes</taxon>
    </lineage>
</organism>
<keyword evidence="1 3" id="KW-0378">Hydrolase</keyword>
<dbReference type="SUPFAM" id="SSF52499">
    <property type="entry name" value="Isochorismatase-like hydrolases"/>
    <property type="match status" value="1"/>
</dbReference>
<evidence type="ECO:0000313" key="3">
    <source>
        <dbReference type="EMBL" id="VAW08648.1"/>
    </source>
</evidence>
<dbReference type="GO" id="GO:0008908">
    <property type="term" value="F:isochorismatase activity"/>
    <property type="evidence" value="ECO:0007669"/>
    <property type="project" value="UniProtKB-EC"/>
</dbReference>
<evidence type="ECO:0000259" key="2">
    <source>
        <dbReference type="Pfam" id="PF00857"/>
    </source>
</evidence>
<dbReference type="InterPro" id="IPR036380">
    <property type="entry name" value="Isochorismatase-like_sf"/>
</dbReference>
<dbReference type="InterPro" id="IPR050272">
    <property type="entry name" value="Isochorismatase-like_hydrls"/>
</dbReference>
<dbReference type="InterPro" id="IPR000868">
    <property type="entry name" value="Isochorismatase-like_dom"/>
</dbReference>
<dbReference type="PANTHER" id="PTHR43540:SF1">
    <property type="entry name" value="ISOCHORISMATASE HYDROLASE"/>
    <property type="match status" value="1"/>
</dbReference>
<dbReference type="AlphaFoldDB" id="A0A3B0ST28"/>
<dbReference type="EMBL" id="UOEK01000478">
    <property type="protein sequence ID" value="VAW08648.1"/>
    <property type="molecule type" value="Genomic_DNA"/>
</dbReference>
<dbReference type="Pfam" id="PF00857">
    <property type="entry name" value="Isochorismatase"/>
    <property type="match status" value="1"/>
</dbReference>
<gene>
    <name evidence="3" type="ORF">MNBD_ACTINO02-2888</name>
</gene>
<dbReference type="PANTHER" id="PTHR43540">
    <property type="entry name" value="PEROXYUREIDOACRYLATE/UREIDOACRYLATE AMIDOHYDROLASE-RELATED"/>
    <property type="match status" value="1"/>
</dbReference>
<protein>
    <submittedName>
        <fullName evidence="3">Isochorismatase</fullName>
        <ecNumber evidence="3">3.3.2.1</ecNumber>
    </submittedName>
</protein>
<feature type="domain" description="Isochorismatase-like" evidence="2">
    <location>
        <begin position="16"/>
        <end position="161"/>
    </location>
</feature>
<evidence type="ECO:0000256" key="1">
    <source>
        <dbReference type="ARBA" id="ARBA00022801"/>
    </source>
</evidence>
<proteinExistence type="predicted"/>